<evidence type="ECO:0000313" key="4">
    <source>
        <dbReference type="EMBL" id="KAB2586068.1"/>
    </source>
</evidence>
<name>Q6XNC2_RHOER</name>
<evidence type="ECO:0000313" key="5">
    <source>
        <dbReference type="Proteomes" id="UP000325576"/>
    </source>
</evidence>
<dbReference type="EMBL" id="AY223810">
    <property type="protein sequence ID" value="AAP73909.1"/>
    <property type="molecule type" value="Genomic_DNA"/>
</dbReference>
<feature type="signal peptide" evidence="2">
    <location>
        <begin position="1"/>
        <end position="24"/>
    </location>
</feature>
<evidence type="ECO:0008006" key="6">
    <source>
        <dbReference type="Google" id="ProtNLM"/>
    </source>
</evidence>
<keyword evidence="3" id="KW-0614">Plasmid</keyword>
<reference evidence="4 5" key="2">
    <citation type="journal article" date="2017" name="Poromechanics V (2013)">
        <title>Genomic Characterization of the Arsenic-Tolerant Actinobacterium, &lt;i&gt;Rhodococcus erythropolis&lt;/i&gt; S43.</title>
        <authorList>
            <person name="Retamal-Morales G."/>
            <person name="Mehnert M."/>
            <person name="Schwabe R."/>
            <person name="Tischler D."/>
            <person name="Schloemann M."/>
            <person name="Levican G.J."/>
        </authorList>
    </citation>
    <scope>NUCLEOTIDE SEQUENCE [LARGE SCALE GENOMIC DNA]</scope>
    <source>
        <strain evidence="4 5">S43</strain>
    </source>
</reference>
<feature type="region of interest" description="Disordered" evidence="1">
    <location>
        <begin position="157"/>
        <end position="190"/>
    </location>
</feature>
<gene>
    <name evidence="4" type="ORF">BS297_07405</name>
    <name evidence="3" type="ORF">PBD2.024</name>
</gene>
<evidence type="ECO:0000256" key="2">
    <source>
        <dbReference type="SAM" id="SignalP"/>
    </source>
</evidence>
<dbReference type="PROSITE" id="PS51257">
    <property type="entry name" value="PROKAR_LIPOPROTEIN"/>
    <property type="match status" value="1"/>
</dbReference>
<keyword evidence="2" id="KW-0732">Signal</keyword>
<accession>Q6XNC2</accession>
<feature type="chain" id="PRO_5036441100" description="Lipoprotein" evidence="2">
    <location>
        <begin position="25"/>
        <end position="209"/>
    </location>
</feature>
<feature type="region of interest" description="Disordered" evidence="1">
    <location>
        <begin position="32"/>
        <end position="53"/>
    </location>
</feature>
<evidence type="ECO:0000313" key="3">
    <source>
        <dbReference type="EMBL" id="AAP73909.1"/>
    </source>
</evidence>
<geneLocation type="plasmid" evidence="3">
    <name>pBD2</name>
</geneLocation>
<dbReference type="Proteomes" id="UP000325576">
    <property type="component" value="Unassembled WGS sequence"/>
</dbReference>
<evidence type="ECO:0000256" key="1">
    <source>
        <dbReference type="SAM" id="MobiDB-lite"/>
    </source>
</evidence>
<sequence>MIHNIFRKTTALTLGLVTATAIVAACGTDGDTYDPAPTSTQQPVLTGPEGSLKSPEQQATEAAIAKSNEFFAVLAKVENDPATDINVLDTVASGKILEQLKNSVTLRRSQGIVGSGAATVIDATSTKVEAPKDADGTPIAEPATVSLRVCVDTSNYEQRRPDGTSVLDPSRSMQELGKPTLENPSWPDASGWRVVSDAVTKSGTPCDAP</sequence>
<protein>
    <recommendedName>
        <fullName evidence="6">Lipoprotein</fullName>
    </recommendedName>
</protein>
<proteinExistence type="predicted"/>
<dbReference type="AlphaFoldDB" id="Q6XNC2"/>
<reference evidence="3" key="1">
    <citation type="journal article" date="2003" name="J. Bacteriol.">
        <title>Complete nucleotide sequence and genetic organization of the 210-kilobase linear plasmid of Rhodococcus erythropolis BD2.</title>
        <authorList>
            <person name="Stecker C."/>
            <person name="Johann A."/>
            <person name="Herzberg C."/>
            <person name="Averhoff B."/>
            <person name="Gottschalk G."/>
        </authorList>
    </citation>
    <scope>NUCLEOTIDE SEQUENCE</scope>
    <source>
        <strain evidence="3">BD2</strain>
        <plasmid evidence="3">pBD2</plasmid>
    </source>
</reference>
<dbReference type="EMBL" id="MRBO01000249">
    <property type="protein sequence ID" value="KAB2586068.1"/>
    <property type="molecule type" value="Genomic_DNA"/>
</dbReference>
<organism evidence="3">
    <name type="scientific">Rhodococcus erythropolis</name>
    <name type="common">Arthrobacter picolinophilus</name>
    <dbReference type="NCBI Taxonomy" id="1833"/>
    <lineage>
        <taxon>Bacteria</taxon>
        <taxon>Bacillati</taxon>
        <taxon>Actinomycetota</taxon>
        <taxon>Actinomycetes</taxon>
        <taxon>Mycobacteriales</taxon>
        <taxon>Nocardiaceae</taxon>
        <taxon>Rhodococcus</taxon>
        <taxon>Rhodococcus erythropolis group</taxon>
    </lineage>
</organism>
<dbReference type="RefSeq" id="WP_011133367.1">
    <property type="nucleotide sequence ID" value="NC_005073.1"/>
</dbReference>